<proteinExistence type="inferred from homology"/>
<feature type="domain" description="NAD-dependent epimerase/dehydratase" evidence="2">
    <location>
        <begin position="35"/>
        <end position="195"/>
    </location>
</feature>
<dbReference type="Pfam" id="PF01370">
    <property type="entry name" value="Epimerase"/>
    <property type="match status" value="1"/>
</dbReference>
<dbReference type="PANTHER" id="PTHR43000">
    <property type="entry name" value="DTDP-D-GLUCOSE 4,6-DEHYDRATASE-RELATED"/>
    <property type="match status" value="1"/>
</dbReference>
<keyword evidence="4" id="KW-1185">Reference proteome</keyword>
<dbReference type="InterPro" id="IPR001509">
    <property type="entry name" value="Epimerase_deHydtase"/>
</dbReference>
<evidence type="ECO:0000313" key="4">
    <source>
        <dbReference type="Proteomes" id="UP000600600"/>
    </source>
</evidence>
<evidence type="ECO:0000259" key="2">
    <source>
        <dbReference type="Pfam" id="PF01370"/>
    </source>
</evidence>
<protein>
    <submittedName>
        <fullName evidence="3">NAD-dependent epimerase/dehydratase family protein</fullName>
    </submittedName>
</protein>
<accession>A0ABR7CEY7</accession>
<comment type="caution">
    <text evidence="3">The sequence shown here is derived from an EMBL/GenBank/DDBJ whole genome shotgun (WGS) entry which is preliminary data.</text>
</comment>
<name>A0ABR7CEY7_9BACE</name>
<gene>
    <name evidence="3" type="ORF">H8S67_17055</name>
</gene>
<evidence type="ECO:0000313" key="3">
    <source>
        <dbReference type="EMBL" id="MBC5606362.1"/>
    </source>
</evidence>
<evidence type="ECO:0000256" key="1">
    <source>
        <dbReference type="ARBA" id="ARBA00007637"/>
    </source>
</evidence>
<dbReference type="Proteomes" id="UP000600600">
    <property type="component" value="Unassembled WGS sequence"/>
</dbReference>
<dbReference type="RefSeq" id="WP_186968122.1">
    <property type="nucleotide sequence ID" value="NZ_JACOOE010000009.1"/>
</dbReference>
<reference evidence="3 4" key="1">
    <citation type="submission" date="2020-08" db="EMBL/GenBank/DDBJ databases">
        <title>Genome public.</title>
        <authorList>
            <person name="Liu C."/>
            <person name="Sun Q."/>
        </authorList>
    </citation>
    <scope>NUCLEOTIDE SEQUENCE [LARGE SCALE GENOMIC DNA]</scope>
    <source>
        <strain evidence="3 4">M27</strain>
    </source>
</reference>
<dbReference type="Gene3D" id="3.40.50.720">
    <property type="entry name" value="NAD(P)-binding Rossmann-like Domain"/>
    <property type="match status" value="1"/>
</dbReference>
<dbReference type="EMBL" id="JACOOE010000009">
    <property type="protein sequence ID" value="MBC5606362.1"/>
    <property type="molecule type" value="Genomic_DNA"/>
</dbReference>
<sequence length="268" mass="30422">MKILIVGPNSFIAKVFMSELYRETYTTLSVRDEDWEEYDYSAIDTIVYFAAIVHHPEITDEALYNKVNAEIPFAMAKKAVVQGVKKFIYISTMAVVGLGPEFGKVNVITRKTPLISNTLYGKSKKKGEELLCSVEGLCVQLVRLPNVYGKDCPGTFYHVIEKLALLRFMPVYWTNYKFSLISVQNVAKALRKLLSIEEGGVYIPQDIPILSITDRVKVLAKANGIEQIQFKWLAPCLWIANKILPRKYTNNLYGGYLVDPKEYPCLTD</sequence>
<dbReference type="SUPFAM" id="SSF51735">
    <property type="entry name" value="NAD(P)-binding Rossmann-fold domains"/>
    <property type="match status" value="1"/>
</dbReference>
<dbReference type="InterPro" id="IPR036291">
    <property type="entry name" value="NAD(P)-bd_dom_sf"/>
</dbReference>
<organism evidence="3 4">
    <name type="scientific">Bacteroides difficilis</name>
    <dbReference type="NCBI Taxonomy" id="2763021"/>
    <lineage>
        <taxon>Bacteria</taxon>
        <taxon>Pseudomonadati</taxon>
        <taxon>Bacteroidota</taxon>
        <taxon>Bacteroidia</taxon>
        <taxon>Bacteroidales</taxon>
        <taxon>Bacteroidaceae</taxon>
        <taxon>Bacteroides</taxon>
    </lineage>
</organism>
<comment type="similarity">
    <text evidence="1">Belongs to the NAD(P)-dependent epimerase/dehydratase family.</text>
</comment>